<evidence type="ECO:0000259" key="7">
    <source>
        <dbReference type="PROSITE" id="PS51000"/>
    </source>
</evidence>
<dbReference type="InterPro" id="IPR018356">
    <property type="entry name" value="Tscrpt_reg_HTH_DeoR_CS"/>
</dbReference>
<dbReference type="InterPro" id="IPR037171">
    <property type="entry name" value="NagB/RpiA_transferase-like"/>
</dbReference>
<dbReference type="EMBL" id="LRPM01000026">
    <property type="protein sequence ID" value="KWZ78417.1"/>
    <property type="molecule type" value="Genomic_DNA"/>
</dbReference>
<evidence type="ECO:0000256" key="4">
    <source>
        <dbReference type="ARBA" id="ARBA00023125"/>
    </source>
</evidence>
<dbReference type="InterPro" id="IPR050313">
    <property type="entry name" value="Carb_Metab_HTH_regulators"/>
</dbReference>
<gene>
    <name evidence="8" type="ORF">HMPREF3200_00779</name>
</gene>
<dbReference type="Pfam" id="PF08220">
    <property type="entry name" value="HTH_DeoR"/>
    <property type="match status" value="1"/>
</dbReference>
<dbReference type="PRINTS" id="PR00037">
    <property type="entry name" value="HTHLACR"/>
</dbReference>
<dbReference type="Gene3D" id="3.40.50.1360">
    <property type="match status" value="1"/>
</dbReference>
<name>A0A133KFV0_9FIRM</name>
<dbReference type="SUPFAM" id="SSF100950">
    <property type="entry name" value="NagB/RpiA/CoA transferase-like"/>
    <property type="match status" value="1"/>
</dbReference>
<protein>
    <recommendedName>
        <fullName evidence="1">Lactose phosphotransferase system repressor</fullName>
    </recommendedName>
</protein>
<dbReference type="PANTHER" id="PTHR30363">
    <property type="entry name" value="HTH-TYPE TRANSCRIPTIONAL REGULATOR SRLR-RELATED"/>
    <property type="match status" value="1"/>
</dbReference>
<dbReference type="Proteomes" id="UP000070383">
    <property type="component" value="Unassembled WGS sequence"/>
</dbReference>
<dbReference type="RefSeq" id="WP_004837562.1">
    <property type="nucleotide sequence ID" value="NZ_CAMPNK010000010.1"/>
</dbReference>
<evidence type="ECO:0000256" key="5">
    <source>
        <dbReference type="ARBA" id="ARBA00023163"/>
    </source>
</evidence>
<dbReference type="SMART" id="SM01134">
    <property type="entry name" value="DeoRC"/>
    <property type="match status" value="1"/>
</dbReference>
<comment type="function">
    <text evidence="6">Repressor of the lactose catabolism operon. Galactose-6-phosphate is the inducer.</text>
</comment>
<dbReference type="AlphaFoldDB" id="A0A133KFV0"/>
<evidence type="ECO:0000256" key="3">
    <source>
        <dbReference type="ARBA" id="ARBA00023015"/>
    </source>
</evidence>
<dbReference type="InterPro" id="IPR036390">
    <property type="entry name" value="WH_DNA-bd_sf"/>
</dbReference>
<comment type="caution">
    <text evidence="8">The sequence shown here is derived from an EMBL/GenBank/DDBJ whole genome shotgun (WGS) entry which is preliminary data.</text>
</comment>
<dbReference type="PROSITE" id="PS00894">
    <property type="entry name" value="HTH_DEOR_1"/>
    <property type="match status" value="1"/>
</dbReference>
<evidence type="ECO:0000313" key="8">
    <source>
        <dbReference type="EMBL" id="KWZ78417.1"/>
    </source>
</evidence>
<dbReference type="InterPro" id="IPR001034">
    <property type="entry name" value="DeoR_HTH"/>
</dbReference>
<evidence type="ECO:0000256" key="2">
    <source>
        <dbReference type="ARBA" id="ARBA00022491"/>
    </source>
</evidence>
<dbReference type="GO" id="GO:0003677">
    <property type="term" value="F:DNA binding"/>
    <property type="evidence" value="ECO:0007669"/>
    <property type="project" value="UniProtKB-KW"/>
</dbReference>
<dbReference type="InterPro" id="IPR014036">
    <property type="entry name" value="DeoR-like_C"/>
</dbReference>
<dbReference type="PROSITE" id="PS51000">
    <property type="entry name" value="HTH_DEOR_2"/>
    <property type="match status" value="1"/>
</dbReference>
<keyword evidence="9" id="KW-1185">Reference proteome</keyword>
<keyword evidence="4" id="KW-0238">DNA-binding</keyword>
<dbReference type="PANTHER" id="PTHR30363:SF4">
    <property type="entry name" value="GLYCEROL-3-PHOSPHATE REGULON REPRESSOR"/>
    <property type="match status" value="1"/>
</dbReference>
<evidence type="ECO:0000313" key="9">
    <source>
        <dbReference type="Proteomes" id="UP000070383"/>
    </source>
</evidence>
<dbReference type="Gene3D" id="1.10.10.10">
    <property type="entry name" value="Winged helix-like DNA-binding domain superfamily/Winged helix DNA-binding domain"/>
    <property type="match status" value="1"/>
</dbReference>
<accession>A0A133KFV0</accession>
<keyword evidence="3" id="KW-0805">Transcription regulation</keyword>
<dbReference type="Pfam" id="PF00455">
    <property type="entry name" value="DeoRC"/>
    <property type="match status" value="1"/>
</dbReference>
<reference evidence="9" key="1">
    <citation type="submission" date="2016-01" db="EMBL/GenBank/DDBJ databases">
        <authorList>
            <person name="Mitreva M."/>
            <person name="Pepin K.H."/>
            <person name="Mihindukulasuriya K.A."/>
            <person name="Fulton R."/>
            <person name="Fronick C."/>
            <person name="O'Laughlin M."/>
            <person name="Miner T."/>
            <person name="Herter B."/>
            <person name="Rosa B.A."/>
            <person name="Cordes M."/>
            <person name="Tomlinson C."/>
            <person name="Wollam A."/>
            <person name="Palsikar V.B."/>
            <person name="Mardis E.R."/>
            <person name="Wilson R.K."/>
        </authorList>
    </citation>
    <scope>NUCLEOTIDE SEQUENCE [LARGE SCALE GENOMIC DNA]</scope>
    <source>
        <strain evidence="9">MJR8151</strain>
    </source>
</reference>
<organism evidence="8 9">
    <name type="scientific">Anaerococcus tetradius</name>
    <dbReference type="NCBI Taxonomy" id="33036"/>
    <lineage>
        <taxon>Bacteria</taxon>
        <taxon>Bacillati</taxon>
        <taxon>Bacillota</taxon>
        <taxon>Tissierellia</taxon>
        <taxon>Tissierellales</taxon>
        <taxon>Peptoniphilaceae</taxon>
        <taxon>Anaerococcus</taxon>
    </lineage>
</organism>
<dbReference type="STRING" id="33036.HMPREF3200_00779"/>
<keyword evidence="2" id="KW-0678">Repressor</keyword>
<dbReference type="InterPro" id="IPR036388">
    <property type="entry name" value="WH-like_DNA-bd_sf"/>
</dbReference>
<sequence>METLFLLKEITMLKERRHEIILNKLETDGMIQVSDLANILDVTDMTVRRDLKELEDQKLLIRVHGGAKGLDKSLTREFSNEEKILKNKDRKEYIAKIIASLIEDDENIFLGAGTTIEYVSSYMANKNCNIYTNSLYLFQKLKMIRGLRVFLIGGEFREITGAFVGSLALDLVEKIRFSRAFIGVNGICDCLAYTYSVDEGLLQAKILENSNKSYLIADSSKIGVEDFYAFYNIENADVISDDKISPKGKKEIEKYTKLIN</sequence>
<keyword evidence="5" id="KW-0804">Transcription</keyword>
<dbReference type="PATRIC" id="fig|33036.3.peg.774"/>
<dbReference type="SMART" id="SM00420">
    <property type="entry name" value="HTH_DEOR"/>
    <property type="match status" value="1"/>
</dbReference>
<dbReference type="SUPFAM" id="SSF46785">
    <property type="entry name" value="Winged helix' DNA-binding domain"/>
    <property type="match status" value="1"/>
</dbReference>
<proteinExistence type="predicted"/>
<evidence type="ECO:0000256" key="1">
    <source>
        <dbReference type="ARBA" id="ARBA00021390"/>
    </source>
</evidence>
<evidence type="ECO:0000256" key="6">
    <source>
        <dbReference type="ARBA" id="ARBA00024937"/>
    </source>
</evidence>
<dbReference type="GO" id="GO:0003700">
    <property type="term" value="F:DNA-binding transcription factor activity"/>
    <property type="evidence" value="ECO:0007669"/>
    <property type="project" value="InterPro"/>
</dbReference>
<feature type="domain" description="HTH deoR-type" evidence="7">
    <location>
        <begin position="14"/>
        <end position="69"/>
    </location>
</feature>